<dbReference type="PROSITE" id="PS51332">
    <property type="entry name" value="B12_BINDING"/>
    <property type="match status" value="1"/>
</dbReference>
<dbReference type="Pfam" id="PF02607">
    <property type="entry name" value="B12-binding_2"/>
    <property type="match status" value="1"/>
</dbReference>
<dbReference type="SMART" id="SM01018">
    <property type="entry name" value="B12-binding_2"/>
    <property type="match status" value="1"/>
</dbReference>
<dbReference type="SUPFAM" id="SSF52242">
    <property type="entry name" value="Cobalamin (vitamin B12)-binding domain"/>
    <property type="match status" value="1"/>
</dbReference>
<dbReference type="PANTHER" id="PTHR45833:SF1">
    <property type="entry name" value="METHIONINE SYNTHASE"/>
    <property type="match status" value="1"/>
</dbReference>
<dbReference type="InterPro" id="IPR036594">
    <property type="entry name" value="Meth_synthase_dom"/>
</dbReference>
<gene>
    <name evidence="5" type="ORF">WMO29_14945</name>
</gene>
<dbReference type="PROSITE" id="PS51337">
    <property type="entry name" value="B12_BINDING_NTER"/>
    <property type="match status" value="1"/>
</dbReference>
<proteinExistence type="predicted"/>
<protein>
    <submittedName>
        <fullName evidence="5">Cobalamin-dependent protein</fullName>
    </submittedName>
</protein>
<organism evidence="5 6">
    <name type="scientific">Laedolimicola intestinihominis</name>
    <dbReference type="NCBI Taxonomy" id="3133166"/>
    <lineage>
        <taxon>Bacteria</taxon>
        <taxon>Bacillati</taxon>
        <taxon>Bacillota</taxon>
        <taxon>Clostridia</taxon>
        <taxon>Lachnospirales</taxon>
        <taxon>Lachnospiraceae</taxon>
        <taxon>Laedolimicola</taxon>
    </lineage>
</organism>
<evidence type="ECO:0000313" key="5">
    <source>
        <dbReference type="EMBL" id="MEQ2473769.1"/>
    </source>
</evidence>
<dbReference type="EMBL" id="JBBMFE010000018">
    <property type="protein sequence ID" value="MEQ2473769.1"/>
    <property type="molecule type" value="Genomic_DNA"/>
</dbReference>
<feature type="domain" description="B12-binding" evidence="3">
    <location>
        <begin position="89"/>
        <end position="217"/>
    </location>
</feature>
<dbReference type="InterPro" id="IPR036724">
    <property type="entry name" value="Cobalamin-bd_sf"/>
</dbReference>
<dbReference type="PANTHER" id="PTHR45833">
    <property type="entry name" value="METHIONINE SYNTHASE"/>
    <property type="match status" value="1"/>
</dbReference>
<dbReference type="InterPro" id="IPR003759">
    <property type="entry name" value="Cbl-bd_cap"/>
</dbReference>
<sequence>MSIIQSISGSVQEGKAKSVKQLVRQALEEGYDPKVILNEGLLTGMMVVADKFKKDEVFVPEVLVSSRAINAGLTILEGYLTTGDGDGYIGRVVLGTVRGDWHDIGKHMVSLSLRAAGFEVVDIGYDADTALFLDTAEKIGADIICMSALLTTTMDAMQEVIEELKRRHLREKYIVMIGGAPVNECFAQEIDADIYTSDAMSCAREARKAVLKKRGQDEVS</sequence>
<keyword evidence="6" id="KW-1185">Reference proteome</keyword>
<dbReference type="InterPro" id="IPR006158">
    <property type="entry name" value="Cobalamin-bd"/>
</dbReference>
<keyword evidence="2" id="KW-0170">Cobalt</keyword>
<keyword evidence="1" id="KW-0479">Metal-binding</keyword>
<evidence type="ECO:0000259" key="3">
    <source>
        <dbReference type="PROSITE" id="PS51332"/>
    </source>
</evidence>
<evidence type="ECO:0000256" key="1">
    <source>
        <dbReference type="ARBA" id="ARBA00022723"/>
    </source>
</evidence>
<dbReference type="InterPro" id="IPR050554">
    <property type="entry name" value="Met_Synthase/Corrinoid"/>
</dbReference>
<dbReference type="RefSeq" id="WP_178039100.1">
    <property type="nucleotide sequence ID" value="NZ_JBBMFE010000018.1"/>
</dbReference>
<dbReference type="Proteomes" id="UP001438008">
    <property type="component" value="Unassembled WGS sequence"/>
</dbReference>
<reference evidence="5 6" key="1">
    <citation type="submission" date="2024-03" db="EMBL/GenBank/DDBJ databases">
        <title>Human intestinal bacterial collection.</title>
        <authorList>
            <person name="Pauvert C."/>
            <person name="Hitch T.C.A."/>
            <person name="Clavel T."/>
        </authorList>
    </citation>
    <scope>NUCLEOTIDE SEQUENCE [LARGE SCALE GENOMIC DNA]</scope>
    <source>
        <strain evidence="5 6">CLA-AA-H132</strain>
    </source>
</reference>
<accession>A0ABV1FL38</accession>
<dbReference type="Gene3D" id="3.40.50.280">
    <property type="entry name" value="Cobalamin-binding domain"/>
    <property type="match status" value="1"/>
</dbReference>
<evidence type="ECO:0000313" key="6">
    <source>
        <dbReference type="Proteomes" id="UP001438008"/>
    </source>
</evidence>
<feature type="domain" description="B12-binding N-terminal" evidence="4">
    <location>
        <begin position="1"/>
        <end position="88"/>
    </location>
</feature>
<evidence type="ECO:0000259" key="4">
    <source>
        <dbReference type="PROSITE" id="PS51337"/>
    </source>
</evidence>
<comment type="caution">
    <text evidence="5">The sequence shown here is derived from an EMBL/GenBank/DDBJ whole genome shotgun (WGS) entry which is preliminary data.</text>
</comment>
<name>A0ABV1FL38_9FIRM</name>
<dbReference type="Gene3D" id="1.10.1240.10">
    <property type="entry name" value="Methionine synthase domain"/>
    <property type="match status" value="1"/>
</dbReference>
<dbReference type="SUPFAM" id="SSF47644">
    <property type="entry name" value="Methionine synthase domain"/>
    <property type="match status" value="1"/>
</dbReference>
<dbReference type="Pfam" id="PF02310">
    <property type="entry name" value="B12-binding"/>
    <property type="match status" value="1"/>
</dbReference>
<evidence type="ECO:0000256" key="2">
    <source>
        <dbReference type="ARBA" id="ARBA00023285"/>
    </source>
</evidence>